<dbReference type="STRING" id="74557.A0A1V9YK08"/>
<keyword evidence="4" id="KW-1185">Reference proteome</keyword>
<dbReference type="PANTHER" id="PTHR45676">
    <property type="entry name" value="RING-H2 FINGER PROTEIN ATL51-RELATED"/>
    <property type="match status" value="1"/>
</dbReference>
<evidence type="ECO:0000256" key="1">
    <source>
        <dbReference type="PROSITE-ProRule" id="PRU00175"/>
    </source>
</evidence>
<gene>
    <name evidence="3" type="ORF">THRCLA_10583</name>
</gene>
<dbReference type="Proteomes" id="UP000243217">
    <property type="component" value="Unassembled WGS sequence"/>
</dbReference>
<evidence type="ECO:0000313" key="3">
    <source>
        <dbReference type="EMBL" id="OQR86038.1"/>
    </source>
</evidence>
<dbReference type="PANTHER" id="PTHR45676:SF41">
    <property type="entry name" value="RING-H2 FINGER PROTEIN ATL66"/>
    <property type="match status" value="1"/>
</dbReference>
<comment type="caution">
    <text evidence="3">The sequence shown here is derived from an EMBL/GenBank/DDBJ whole genome shotgun (WGS) entry which is preliminary data.</text>
</comment>
<keyword evidence="1" id="KW-0479">Metal-binding</keyword>
<dbReference type="InterPro" id="IPR001841">
    <property type="entry name" value="Znf_RING"/>
</dbReference>
<dbReference type="PROSITE" id="PS50089">
    <property type="entry name" value="ZF_RING_2"/>
    <property type="match status" value="1"/>
</dbReference>
<dbReference type="InterPro" id="IPR013083">
    <property type="entry name" value="Znf_RING/FYVE/PHD"/>
</dbReference>
<evidence type="ECO:0000313" key="4">
    <source>
        <dbReference type="Proteomes" id="UP000243217"/>
    </source>
</evidence>
<dbReference type="AlphaFoldDB" id="A0A1V9YK08"/>
<dbReference type="SMART" id="SM00184">
    <property type="entry name" value="RING"/>
    <property type="match status" value="1"/>
</dbReference>
<protein>
    <recommendedName>
        <fullName evidence="2">RING-type domain-containing protein</fullName>
    </recommendedName>
</protein>
<feature type="domain" description="RING-type" evidence="2">
    <location>
        <begin position="204"/>
        <end position="244"/>
    </location>
</feature>
<dbReference type="SUPFAM" id="SSF57850">
    <property type="entry name" value="RING/U-box"/>
    <property type="match status" value="1"/>
</dbReference>
<dbReference type="Gene3D" id="3.30.40.10">
    <property type="entry name" value="Zinc/RING finger domain, C3HC4 (zinc finger)"/>
    <property type="match status" value="1"/>
</dbReference>
<accession>A0A1V9YK08</accession>
<proteinExistence type="predicted"/>
<dbReference type="Pfam" id="PF13639">
    <property type="entry name" value="zf-RING_2"/>
    <property type="match status" value="1"/>
</dbReference>
<keyword evidence="1" id="KW-0862">Zinc</keyword>
<dbReference type="EMBL" id="JNBS01003578">
    <property type="protein sequence ID" value="OQR86038.1"/>
    <property type="molecule type" value="Genomic_DNA"/>
</dbReference>
<dbReference type="CDD" id="cd16454">
    <property type="entry name" value="RING-H2_PA-TM-RING"/>
    <property type="match status" value="1"/>
</dbReference>
<evidence type="ECO:0000259" key="2">
    <source>
        <dbReference type="PROSITE" id="PS50089"/>
    </source>
</evidence>
<sequence length="248" mass="28149">MKWLQERLRQCIHGQNGHSQWNKRAATIWNDDTESARILQEEMEKCEQDNEIAPQDTYPCDDLLKKHTPRIITKAIRSNSIDTTYEDMKLDVTSLPVLPAATRLAPGLISVASCDTDEPESLALQLLEFNVTAMEQTSNATSSPVAESVHKKNMRMLSLLRNVRRLEKQYLETGNAGRMLPSTIVEMPVFQYTKPATPNANSKCSICLHDFNQDEELRVLRCLHIFHSGCIDQWLLSHSKCPICVLSP</sequence>
<reference evidence="3 4" key="1">
    <citation type="journal article" date="2014" name="Genome Biol. Evol.">
        <title>The secreted proteins of Achlya hypogyna and Thraustotheca clavata identify the ancestral oomycete secretome and reveal gene acquisitions by horizontal gene transfer.</title>
        <authorList>
            <person name="Misner I."/>
            <person name="Blouin N."/>
            <person name="Leonard G."/>
            <person name="Richards T.A."/>
            <person name="Lane C.E."/>
        </authorList>
    </citation>
    <scope>NUCLEOTIDE SEQUENCE [LARGE SCALE GENOMIC DNA]</scope>
    <source>
        <strain evidence="3 4">ATCC 34112</strain>
    </source>
</reference>
<organism evidence="3 4">
    <name type="scientific">Thraustotheca clavata</name>
    <dbReference type="NCBI Taxonomy" id="74557"/>
    <lineage>
        <taxon>Eukaryota</taxon>
        <taxon>Sar</taxon>
        <taxon>Stramenopiles</taxon>
        <taxon>Oomycota</taxon>
        <taxon>Saprolegniomycetes</taxon>
        <taxon>Saprolegniales</taxon>
        <taxon>Achlyaceae</taxon>
        <taxon>Thraustotheca</taxon>
    </lineage>
</organism>
<name>A0A1V9YK08_9STRA</name>
<dbReference type="OrthoDB" id="9984778at2759"/>
<dbReference type="GO" id="GO:0008270">
    <property type="term" value="F:zinc ion binding"/>
    <property type="evidence" value="ECO:0007669"/>
    <property type="project" value="UniProtKB-KW"/>
</dbReference>
<keyword evidence="1" id="KW-0863">Zinc-finger</keyword>